<organism evidence="1 2">
    <name type="scientific">Haematococcus lacustris</name>
    <name type="common">Green alga</name>
    <name type="synonym">Haematococcus pluvialis</name>
    <dbReference type="NCBI Taxonomy" id="44745"/>
    <lineage>
        <taxon>Eukaryota</taxon>
        <taxon>Viridiplantae</taxon>
        <taxon>Chlorophyta</taxon>
        <taxon>core chlorophytes</taxon>
        <taxon>Chlorophyceae</taxon>
        <taxon>CS clade</taxon>
        <taxon>Chlamydomonadales</taxon>
        <taxon>Haematococcaceae</taxon>
        <taxon>Haematococcus</taxon>
    </lineage>
</organism>
<comment type="caution">
    <text evidence="1">The sequence shown here is derived from an EMBL/GenBank/DDBJ whole genome shotgun (WGS) entry which is preliminary data.</text>
</comment>
<accession>A0A699ZSK6</accession>
<reference evidence="1 2" key="1">
    <citation type="submission" date="2020-02" db="EMBL/GenBank/DDBJ databases">
        <title>Draft genome sequence of Haematococcus lacustris strain NIES-144.</title>
        <authorList>
            <person name="Morimoto D."/>
            <person name="Nakagawa S."/>
            <person name="Yoshida T."/>
            <person name="Sawayama S."/>
        </authorList>
    </citation>
    <scope>NUCLEOTIDE SEQUENCE [LARGE SCALE GENOMIC DNA]</scope>
    <source>
        <strain evidence="1 2">NIES-144</strain>
    </source>
</reference>
<gene>
    <name evidence="1" type="ORF">HaLaN_23811</name>
</gene>
<evidence type="ECO:0000313" key="2">
    <source>
        <dbReference type="Proteomes" id="UP000485058"/>
    </source>
</evidence>
<sequence length="25" mass="2791">MQGSGVQVYWTSRGWALADVDYEAT</sequence>
<keyword evidence="2" id="KW-1185">Reference proteome</keyword>
<evidence type="ECO:0000313" key="1">
    <source>
        <dbReference type="EMBL" id="GFH25787.1"/>
    </source>
</evidence>
<name>A0A699ZSK6_HAELA</name>
<protein>
    <submittedName>
        <fullName evidence="1">Uncharacterized protein</fullName>
    </submittedName>
</protein>
<dbReference type="EMBL" id="BLLF01002919">
    <property type="protein sequence ID" value="GFH25787.1"/>
    <property type="molecule type" value="Genomic_DNA"/>
</dbReference>
<proteinExistence type="predicted"/>
<dbReference type="Proteomes" id="UP000485058">
    <property type="component" value="Unassembled WGS sequence"/>
</dbReference>
<dbReference type="AlphaFoldDB" id="A0A699ZSK6"/>